<keyword evidence="3" id="KW-0813">Transport</keyword>
<evidence type="ECO:0000256" key="4">
    <source>
        <dbReference type="SAM" id="Coils"/>
    </source>
</evidence>
<evidence type="ECO:0000313" key="9">
    <source>
        <dbReference type="EMBL" id="GGD00457.1"/>
    </source>
</evidence>
<feature type="coiled-coil region" evidence="4">
    <location>
        <begin position="115"/>
        <end position="192"/>
    </location>
</feature>
<keyword evidence="6" id="KW-0472">Membrane</keyword>
<feature type="region of interest" description="Disordered" evidence="5">
    <location>
        <begin position="386"/>
        <end position="429"/>
    </location>
</feature>
<dbReference type="Proteomes" id="UP000613582">
    <property type="component" value="Unassembled WGS sequence"/>
</dbReference>
<dbReference type="SUPFAM" id="SSF111369">
    <property type="entry name" value="HlyD-like secretion proteins"/>
    <property type="match status" value="1"/>
</dbReference>
<gene>
    <name evidence="9" type="ORF">GCM10011342_06810</name>
</gene>
<evidence type="ECO:0000256" key="3">
    <source>
        <dbReference type="ARBA" id="ARBA00022448"/>
    </source>
</evidence>
<dbReference type="PANTHER" id="PTHR30469">
    <property type="entry name" value="MULTIDRUG RESISTANCE PROTEIN MDTA"/>
    <property type="match status" value="1"/>
</dbReference>
<dbReference type="PANTHER" id="PTHR30469:SF12">
    <property type="entry name" value="MULTIDRUG RESISTANCE PROTEIN MDTA"/>
    <property type="match status" value="1"/>
</dbReference>
<name>A0A8J2Y6A7_9PROT</name>
<dbReference type="EMBL" id="BMGH01000001">
    <property type="protein sequence ID" value="GGD00457.1"/>
    <property type="molecule type" value="Genomic_DNA"/>
</dbReference>
<protein>
    <submittedName>
        <fullName evidence="9">RND superfamily efflux pump MFP component</fullName>
    </submittedName>
</protein>
<keyword evidence="10" id="KW-1185">Reference proteome</keyword>
<evidence type="ECO:0000256" key="2">
    <source>
        <dbReference type="ARBA" id="ARBA00009477"/>
    </source>
</evidence>
<keyword evidence="4" id="KW-0175">Coiled coil</keyword>
<dbReference type="Gene3D" id="2.40.30.170">
    <property type="match status" value="1"/>
</dbReference>
<feature type="transmembrane region" description="Helical" evidence="6">
    <location>
        <begin position="6"/>
        <end position="29"/>
    </location>
</feature>
<accession>A0A8J2Y6A7</accession>
<evidence type="ECO:0000256" key="5">
    <source>
        <dbReference type="SAM" id="MobiDB-lite"/>
    </source>
</evidence>
<feature type="domain" description="Multidrug resistance protein MdtA-like C-terminal permuted SH3" evidence="8">
    <location>
        <begin position="324"/>
        <end position="380"/>
    </location>
</feature>
<reference evidence="9" key="1">
    <citation type="journal article" date="2014" name="Int. J. Syst. Evol. Microbiol.">
        <title>Complete genome sequence of Corynebacterium casei LMG S-19264T (=DSM 44701T), isolated from a smear-ripened cheese.</title>
        <authorList>
            <consortium name="US DOE Joint Genome Institute (JGI-PGF)"/>
            <person name="Walter F."/>
            <person name="Albersmeier A."/>
            <person name="Kalinowski J."/>
            <person name="Ruckert C."/>
        </authorList>
    </citation>
    <scope>NUCLEOTIDE SEQUENCE</scope>
    <source>
        <strain evidence="9">CGMCC 1.12921</strain>
    </source>
</reference>
<evidence type="ECO:0000259" key="8">
    <source>
        <dbReference type="Pfam" id="PF25967"/>
    </source>
</evidence>
<evidence type="ECO:0000313" key="10">
    <source>
        <dbReference type="Proteomes" id="UP000613582"/>
    </source>
</evidence>
<comment type="caution">
    <text evidence="9">The sequence shown here is derived from an EMBL/GenBank/DDBJ whole genome shotgun (WGS) entry which is preliminary data.</text>
</comment>
<feature type="domain" description="Multidrug resistance protein MdtA-like barrel-sandwich hybrid" evidence="7">
    <location>
        <begin position="75"/>
        <end position="213"/>
    </location>
</feature>
<keyword evidence="6" id="KW-1133">Transmembrane helix</keyword>
<sequence length="429" mass="46328">MIRKIFVVFGTLITVVLLVAGFIGLIATMGAMRPKPEKKEADYEPPTVFYRVADSQPINLSVTAQGEVMPKTEIALTAQVSGKVVAISPNFANGGVIRKDEMLVQLEQEDYRLAVTQAEARVAQASQALELEEAEAQLARRDWEDLGGLESGNQPSSLTLRQPQLNQARANYASAEAEMRNARLALERTTIRAPFDGRVRSKNADVGQFISPGFVVGQLFATDVAEIRLPMSDNDLARLDLPLAFEAESYEEGPLVYLNATVAGQMRVWQGHLVRTDAAIDPGTRQISAIAEVRDPYGRGADNGFPLAMGLFVDARIEGRELENAFVVPRIAMQEEGIVYVVLDDETIEQREVIISASVQDGLVITGGLNDGDKVVVSRAPGLEDGTEVIAISPEERDASTRSRRSDAEADDTTAAGTTGADASQGAQL</sequence>
<organism evidence="9 10">
    <name type="scientific">Aquisalinus flavus</name>
    <dbReference type="NCBI Taxonomy" id="1526572"/>
    <lineage>
        <taxon>Bacteria</taxon>
        <taxon>Pseudomonadati</taxon>
        <taxon>Pseudomonadota</taxon>
        <taxon>Alphaproteobacteria</taxon>
        <taxon>Parvularculales</taxon>
        <taxon>Parvularculaceae</taxon>
        <taxon>Aquisalinus</taxon>
    </lineage>
</organism>
<evidence type="ECO:0000259" key="7">
    <source>
        <dbReference type="Pfam" id="PF25917"/>
    </source>
</evidence>
<dbReference type="GO" id="GO:1990281">
    <property type="term" value="C:efflux pump complex"/>
    <property type="evidence" value="ECO:0007669"/>
    <property type="project" value="TreeGrafter"/>
</dbReference>
<proteinExistence type="inferred from homology"/>
<dbReference type="RefSeq" id="WP_188159879.1">
    <property type="nucleotide sequence ID" value="NZ_BMGH01000001.1"/>
</dbReference>
<dbReference type="Pfam" id="PF25917">
    <property type="entry name" value="BSH_RND"/>
    <property type="match status" value="1"/>
</dbReference>
<feature type="compositionally biased region" description="Low complexity" evidence="5">
    <location>
        <begin position="413"/>
        <end position="423"/>
    </location>
</feature>
<comment type="subcellular location">
    <subcellularLocation>
        <location evidence="1">Cell envelope</location>
    </subcellularLocation>
</comment>
<reference evidence="9" key="2">
    <citation type="submission" date="2020-09" db="EMBL/GenBank/DDBJ databases">
        <authorList>
            <person name="Sun Q."/>
            <person name="Zhou Y."/>
        </authorList>
    </citation>
    <scope>NUCLEOTIDE SEQUENCE</scope>
    <source>
        <strain evidence="9">CGMCC 1.12921</strain>
    </source>
</reference>
<dbReference type="GO" id="GO:0015562">
    <property type="term" value="F:efflux transmembrane transporter activity"/>
    <property type="evidence" value="ECO:0007669"/>
    <property type="project" value="TreeGrafter"/>
</dbReference>
<dbReference type="Gene3D" id="2.40.50.100">
    <property type="match status" value="1"/>
</dbReference>
<evidence type="ECO:0000256" key="1">
    <source>
        <dbReference type="ARBA" id="ARBA00004196"/>
    </source>
</evidence>
<evidence type="ECO:0000256" key="6">
    <source>
        <dbReference type="SAM" id="Phobius"/>
    </source>
</evidence>
<dbReference type="InterPro" id="IPR006143">
    <property type="entry name" value="RND_pump_MFP"/>
</dbReference>
<dbReference type="NCBIfam" id="TIGR01730">
    <property type="entry name" value="RND_mfp"/>
    <property type="match status" value="1"/>
</dbReference>
<dbReference type="Gene3D" id="1.10.287.470">
    <property type="entry name" value="Helix hairpin bin"/>
    <property type="match status" value="1"/>
</dbReference>
<dbReference type="InterPro" id="IPR058627">
    <property type="entry name" value="MdtA-like_C"/>
</dbReference>
<feature type="compositionally biased region" description="Basic and acidic residues" evidence="5">
    <location>
        <begin position="394"/>
        <end position="408"/>
    </location>
</feature>
<comment type="similarity">
    <text evidence="2">Belongs to the membrane fusion protein (MFP) (TC 8.A.1) family.</text>
</comment>
<dbReference type="Pfam" id="PF25967">
    <property type="entry name" value="RND-MFP_C"/>
    <property type="match status" value="1"/>
</dbReference>
<keyword evidence="6" id="KW-0812">Transmembrane</keyword>
<dbReference type="Gene3D" id="2.40.420.20">
    <property type="match status" value="1"/>
</dbReference>
<dbReference type="AlphaFoldDB" id="A0A8J2Y6A7"/>
<dbReference type="InterPro" id="IPR058625">
    <property type="entry name" value="MdtA-like_BSH"/>
</dbReference>